<dbReference type="Proteomes" id="UP001445076">
    <property type="component" value="Unassembled WGS sequence"/>
</dbReference>
<feature type="compositionally biased region" description="Low complexity" evidence="1">
    <location>
        <begin position="201"/>
        <end position="216"/>
    </location>
</feature>
<feature type="compositionally biased region" description="Basic and acidic residues" evidence="1">
    <location>
        <begin position="17"/>
        <end position="33"/>
    </location>
</feature>
<feature type="compositionally biased region" description="Basic and acidic residues" evidence="1">
    <location>
        <begin position="134"/>
        <end position="143"/>
    </location>
</feature>
<reference evidence="2 3" key="1">
    <citation type="journal article" date="2024" name="BMC Genomics">
        <title>Genome assembly of redclaw crayfish (Cherax quadricarinatus) provides insights into its immune adaptation and hypoxia tolerance.</title>
        <authorList>
            <person name="Liu Z."/>
            <person name="Zheng J."/>
            <person name="Li H."/>
            <person name="Fang K."/>
            <person name="Wang S."/>
            <person name="He J."/>
            <person name="Zhou D."/>
            <person name="Weng S."/>
            <person name="Chi M."/>
            <person name="Gu Z."/>
            <person name="He J."/>
            <person name="Li F."/>
            <person name="Wang M."/>
        </authorList>
    </citation>
    <scope>NUCLEOTIDE SEQUENCE [LARGE SCALE GENOMIC DNA]</scope>
    <source>
        <strain evidence="2">ZL_2023a</strain>
    </source>
</reference>
<feature type="compositionally biased region" description="Pro residues" evidence="1">
    <location>
        <begin position="36"/>
        <end position="54"/>
    </location>
</feature>
<gene>
    <name evidence="2" type="ORF">OTU49_017418</name>
</gene>
<feature type="region of interest" description="Disordered" evidence="1">
    <location>
        <begin position="1"/>
        <end position="77"/>
    </location>
</feature>
<dbReference type="AlphaFoldDB" id="A0AAW0X4X7"/>
<feature type="region of interest" description="Disordered" evidence="1">
    <location>
        <begin position="397"/>
        <end position="416"/>
    </location>
</feature>
<dbReference type="EMBL" id="JARKIK010000037">
    <property type="protein sequence ID" value="KAK8739457.1"/>
    <property type="molecule type" value="Genomic_DNA"/>
</dbReference>
<feature type="compositionally biased region" description="Pro residues" evidence="1">
    <location>
        <begin position="687"/>
        <end position="711"/>
    </location>
</feature>
<evidence type="ECO:0000313" key="3">
    <source>
        <dbReference type="Proteomes" id="UP001445076"/>
    </source>
</evidence>
<feature type="region of interest" description="Disordered" evidence="1">
    <location>
        <begin position="680"/>
        <end position="715"/>
    </location>
</feature>
<sequence length="764" mass="82126">MPCSCFGKKDKKGGMPVEEKYRSRDSKSREREPPSAVTPPQPPPPATPPSPPLTPTVGGDARLRPEDDPDKASRRRDVVASFYSDQCELIGFKATGSRPPSTHVGAVQDGPAATSSPAASSPSSTRSAASCRAELAEKRREFFKQLTIEDDNSSGGGSRPISRLTDPGSHTTPRHSHYQELYHHHSLPHPPKPTPRSFKYSLPTTPLLPSDTPASTASEETRPLLQSTSEPTPEVNEKLASKTSENPQVPLDEPDPPGTHVAASPPSQDTQQQQNVDVSGSTQNQPTPEITIEPSLQFSPESEREKHVTGTTPLTQDLPSEDKSQELVSVSSPVVDHVSAFDNSEATEKHYNPVTEDLPVSDNSHKRVGISTTVVEDSFSSDVLQVPVSVPGTVTVEFPSPDSSEVPASETPSEASPLIVDVTEAGNLQLSAIQPQYFQQVSMQSDDERVAEGSCILINEAFPAPRQELEGNNDANFLVTQPPAHEPWGNLSVNEGQVSQESDPFPIVSAQESFITCTDEGHEGSQSIILENSQGDTNHLPEIPSKSDPLQAETVVQLISEVVLGNHHEQVHQTLPLAVDPYFLTSAEEPEELHIEHMLEQSSPQLVDKPVPKQRVHLSEVNVQQPDEVKSTVETVECIPKPVSPLEPPLPPGKTVDAALHVSMTATIVQDKVEPSIISPLVDEEPLPPPPPTPPLDDEPLPPPPPTPPISCQPRLPAVTCSVDLVSSSVLEDDGLGSDIDDALSSLECLNEEGNSKERAAASS</sequence>
<protein>
    <submittedName>
        <fullName evidence="2">Uncharacterized protein</fullName>
    </submittedName>
</protein>
<feature type="compositionally biased region" description="Polar residues" evidence="1">
    <location>
        <begin position="265"/>
        <end position="300"/>
    </location>
</feature>
<proteinExistence type="predicted"/>
<keyword evidence="3" id="KW-1185">Reference proteome</keyword>
<feature type="compositionally biased region" description="Low complexity" evidence="1">
    <location>
        <begin position="112"/>
        <end position="133"/>
    </location>
</feature>
<organism evidence="2 3">
    <name type="scientific">Cherax quadricarinatus</name>
    <name type="common">Australian red claw crayfish</name>
    <dbReference type="NCBI Taxonomy" id="27406"/>
    <lineage>
        <taxon>Eukaryota</taxon>
        <taxon>Metazoa</taxon>
        <taxon>Ecdysozoa</taxon>
        <taxon>Arthropoda</taxon>
        <taxon>Crustacea</taxon>
        <taxon>Multicrustacea</taxon>
        <taxon>Malacostraca</taxon>
        <taxon>Eumalacostraca</taxon>
        <taxon>Eucarida</taxon>
        <taxon>Decapoda</taxon>
        <taxon>Pleocyemata</taxon>
        <taxon>Astacidea</taxon>
        <taxon>Parastacoidea</taxon>
        <taxon>Parastacidae</taxon>
        <taxon>Cherax</taxon>
    </lineage>
</organism>
<feature type="compositionally biased region" description="Polar residues" evidence="1">
    <location>
        <begin position="309"/>
        <end position="318"/>
    </location>
</feature>
<comment type="caution">
    <text evidence="2">The sequence shown here is derived from an EMBL/GenBank/DDBJ whole genome shotgun (WGS) entry which is preliminary data.</text>
</comment>
<feature type="region of interest" description="Disordered" evidence="1">
    <location>
        <begin position="90"/>
        <end position="364"/>
    </location>
</feature>
<accession>A0AAW0X4X7</accession>
<feature type="compositionally biased region" description="Low complexity" evidence="1">
    <location>
        <begin position="328"/>
        <end position="338"/>
    </location>
</feature>
<evidence type="ECO:0000256" key="1">
    <source>
        <dbReference type="SAM" id="MobiDB-lite"/>
    </source>
</evidence>
<feature type="compositionally biased region" description="Basic and acidic residues" evidence="1">
    <location>
        <begin position="61"/>
        <end position="77"/>
    </location>
</feature>
<name>A0AAW0X4X7_CHEQU</name>
<evidence type="ECO:0000313" key="2">
    <source>
        <dbReference type="EMBL" id="KAK8739457.1"/>
    </source>
</evidence>